<keyword evidence="6" id="KW-1185">Reference proteome</keyword>
<dbReference type="OrthoDB" id="21573at2759"/>
<evidence type="ECO:0000256" key="4">
    <source>
        <dbReference type="SAM" id="MobiDB-lite"/>
    </source>
</evidence>
<proteinExistence type="inferred from homology"/>
<evidence type="ECO:0000256" key="2">
    <source>
        <dbReference type="ARBA" id="ARBA00022540"/>
    </source>
</evidence>
<organism evidence="5 6">
    <name type="scientific">Leptidea sinapis</name>
    <dbReference type="NCBI Taxonomy" id="189913"/>
    <lineage>
        <taxon>Eukaryota</taxon>
        <taxon>Metazoa</taxon>
        <taxon>Ecdysozoa</taxon>
        <taxon>Arthropoda</taxon>
        <taxon>Hexapoda</taxon>
        <taxon>Insecta</taxon>
        <taxon>Pterygota</taxon>
        <taxon>Neoptera</taxon>
        <taxon>Endopterygota</taxon>
        <taxon>Lepidoptera</taxon>
        <taxon>Glossata</taxon>
        <taxon>Ditrysia</taxon>
        <taxon>Papilionoidea</taxon>
        <taxon>Pieridae</taxon>
        <taxon>Dismorphiinae</taxon>
        <taxon>Leptidea</taxon>
    </lineage>
</organism>
<dbReference type="InterPro" id="IPR001288">
    <property type="entry name" value="Translation_initiation_fac_3"/>
</dbReference>
<dbReference type="GO" id="GO:0043022">
    <property type="term" value="F:ribosome binding"/>
    <property type="evidence" value="ECO:0007669"/>
    <property type="project" value="TreeGrafter"/>
</dbReference>
<evidence type="ECO:0000256" key="3">
    <source>
        <dbReference type="ARBA" id="ARBA00022917"/>
    </source>
</evidence>
<dbReference type="PANTHER" id="PTHR10938:SF0">
    <property type="entry name" value="TRANSLATION INITIATION FACTOR IF-3, MITOCHONDRIAL"/>
    <property type="match status" value="1"/>
</dbReference>
<sequence length="213" mass="24402">MNKVISLCRLKSILDFRTITMKISADGKNIPKQKFLENRITLISPDNAIAITDLKSAQSLSVRRDLKLVKIQDEDSKTRRPVYKLMTNAEYHQEELLRRKQKQEEKQNSAIKGQKLVTLSSRIAVHDLMTNIKKIEKLLAKHYEVKVVVTGEDNEKYSTYDTIYNTMEKNLLSSGKLVQRRNKGNTLKFQILPSRESSGGKDPSDQNNNKGPL</sequence>
<name>A0A5E4PUP1_9NEOP</name>
<dbReference type="AlphaFoldDB" id="A0A5E4PUP1"/>
<accession>A0A5E4PUP1</accession>
<dbReference type="GO" id="GO:0032790">
    <property type="term" value="P:ribosome disassembly"/>
    <property type="evidence" value="ECO:0007669"/>
    <property type="project" value="TreeGrafter"/>
</dbReference>
<dbReference type="SUPFAM" id="SSF55200">
    <property type="entry name" value="Translation initiation factor IF3, C-terminal domain"/>
    <property type="match status" value="1"/>
</dbReference>
<dbReference type="InterPro" id="IPR036788">
    <property type="entry name" value="T_IF-3_C_sf"/>
</dbReference>
<keyword evidence="2" id="KW-0396">Initiation factor</keyword>
<gene>
    <name evidence="5" type="ORF">LSINAPIS_LOCUS2351</name>
</gene>
<evidence type="ECO:0008006" key="7">
    <source>
        <dbReference type="Google" id="ProtNLM"/>
    </source>
</evidence>
<dbReference type="Gene3D" id="3.30.110.10">
    <property type="entry name" value="Translation initiation factor 3 (IF-3), C-terminal domain"/>
    <property type="match status" value="1"/>
</dbReference>
<dbReference type="Proteomes" id="UP000324832">
    <property type="component" value="Unassembled WGS sequence"/>
</dbReference>
<evidence type="ECO:0000313" key="5">
    <source>
        <dbReference type="EMBL" id="VVC89151.1"/>
    </source>
</evidence>
<dbReference type="EMBL" id="FZQP02000460">
    <property type="protein sequence ID" value="VVC89151.1"/>
    <property type="molecule type" value="Genomic_DNA"/>
</dbReference>
<dbReference type="GO" id="GO:0070124">
    <property type="term" value="P:mitochondrial translational initiation"/>
    <property type="evidence" value="ECO:0007669"/>
    <property type="project" value="TreeGrafter"/>
</dbReference>
<evidence type="ECO:0000256" key="1">
    <source>
        <dbReference type="ARBA" id="ARBA00005439"/>
    </source>
</evidence>
<reference evidence="5 6" key="1">
    <citation type="submission" date="2017-07" db="EMBL/GenBank/DDBJ databases">
        <authorList>
            <person name="Talla V."/>
            <person name="Backstrom N."/>
        </authorList>
    </citation>
    <scope>NUCLEOTIDE SEQUENCE [LARGE SCALE GENOMIC DNA]</scope>
</reference>
<dbReference type="PANTHER" id="PTHR10938">
    <property type="entry name" value="TRANSLATION INITIATION FACTOR IF-3"/>
    <property type="match status" value="1"/>
</dbReference>
<evidence type="ECO:0000313" key="6">
    <source>
        <dbReference type="Proteomes" id="UP000324832"/>
    </source>
</evidence>
<dbReference type="GO" id="GO:0003743">
    <property type="term" value="F:translation initiation factor activity"/>
    <property type="evidence" value="ECO:0007669"/>
    <property type="project" value="UniProtKB-KW"/>
</dbReference>
<keyword evidence="3" id="KW-0648">Protein biosynthesis</keyword>
<feature type="region of interest" description="Disordered" evidence="4">
    <location>
        <begin position="192"/>
        <end position="213"/>
    </location>
</feature>
<protein>
    <recommendedName>
        <fullName evidence="7">Translation initiation factor 3 N-terminal domain-containing protein</fullName>
    </recommendedName>
</protein>
<comment type="similarity">
    <text evidence="1">Belongs to the IF-3 family.</text>
</comment>
<dbReference type="GO" id="GO:0005739">
    <property type="term" value="C:mitochondrion"/>
    <property type="evidence" value="ECO:0007669"/>
    <property type="project" value="TreeGrafter"/>
</dbReference>